<feature type="transmembrane region" description="Helical" evidence="19">
    <location>
        <begin position="37"/>
        <end position="57"/>
    </location>
</feature>
<dbReference type="InterPro" id="IPR003661">
    <property type="entry name" value="HisK_dim/P_dom"/>
</dbReference>
<evidence type="ECO:0000256" key="2">
    <source>
        <dbReference type="ARBA" id="ARBA00004651"/>
    </source>
</evidence>
<dbReference type="AlphaFoldDB" id="A0AAV3XNQ2"/>
<evidence type="ECO:0000256" key="19">
    <source>
        <dbReference type="SAM" id="Phobius"/>
    </source>
</evidence>
<evidence type="ECO:0000256" key="4">
    <source>
        <dbReference type="ARBA" id="ARBA00012438"/>
    </source>
</evidence>
<dbReference type="GO" id="GO:0005886">
    <property type="term" value="C:plasma membrane"/>
    <property type="evidence" value="ECO:0007669"/>
    <property type="project" value="UniProtKB-SubCell"/>
</dbReference>
<evidence type="ECO:0000256" key="5">
    <source>
        <dbReference type="ARBA" id="ARBA00022475"/>
    </source>
</evidence>
<dbReference type="PRINTS" id="PR00344">
    <property type="entry name" value="BCTRLSENSOR"/>
</dbReference>
<keyword evidence="9" id="KW-0547">Nucleotide-binding</keyword>
<dbReference type="Gene3D" id="3.40.50.2300">
    <property type="match status" value="1"/>
</dbReference>
<dbReference type="InterPro" id="IPR036097">
    <property type="entry name" value="HisK_dim/P_sf"/>
</dbReference>
<keyword evidence="23" id="KW-1185">Reference proteome</keyword>
<dbReference type="GO" id="GO:0000155">
    <property type="term" value="F:phosphorelay sensor kinase activity"/>
    <property type="evidence" value="ECO:0007669"/>
    <property type="project" value="InterPro"/>
</dbReference>
<accession>A0AAV3XNQ2</accession>
<evidence type="ECO:0000256" key="13">
    <source>
        <dbReference type="ARBA" id="ARBA00023012"/>
    </source>
</evidence>
<dbReference type="EMBL" id="BLAY01000113">
    <property type="protein sequence ID" value="GET41202.1"/>
    <property type="molecule type" value="Genomic_DNA"/>
</dbReference>
<dbReference type="PROSITE" id="PS50109">
    <property type="entry name" value="HIS_KIN"/>
    <property type="match status" value="1"/>
</dbReference>
<dbReference type="SUPFAM" id="SSF52172">
    <property type="entry name" value="CheY-like"/>
    <property type="match status" value="1"/>
</dbReference>
<dbReference type="InterPro" id="IPR007895">
    <property type="entry name" value="MASE1"/>
</dbReference>
<dbReference type="SMART" id="SM00448">
    <property type="entry name" value="REC"/>
    <property type="match status" value="1"/>
</dbReference>
<keyword evidence="8 19" id="KW-0812">Transmembrane</keyword>
<comment type="subcellular location">
    <subcellularLocation>
        <location evidence="2">Cell membrane</location>
        <topology evidence="2">Multi-pass membrane protein</topology>
    </subcellularLocation>
</comment>
<dbReference type="Proteomes" id="UP001050975">
    <property type="component" value="Unassembled WGS sequence"/>
</dbReference>
<dbReference type="Pfam" id="PF00072">
    <property type="entry name" value="Response_reg"/>
    <property type="match status" value="1"/>
</dbReference>
<evidence type="ECO:0000256" key="8">
    <source>
        <dbReference type="ARBA" id="ARBA00022692"/>
    </source>
</evidence>
<evidence type="ECO:0000256" key="9">
    <source>
        <dbReference type="ARBA" id="ARBA00022741"/>
    </source>
</evidence>
<comment type="similarity">
    <text evidence="3">In the N-terminal section; belongs to the phytochrome family.</text>
</comment>
<dbReference type="GO" id="GO:0005524">
    <property type="term" value="F:ATP binding"/>
    <property type="evidence" value="ECO:0007669"/>
    <property type="project" value="UniProtKB-KW"/>
</dbReference>
<dbReference type="Gene3D" id="1.10.287.130">
    <property type="match status" value="1"/>
</dbReference>
<dbReference type="InterPro" id="IPR004358">
    <property type="entry name" value="Sig_transdc_His_kin-like_C"/>
</dbReference>
<keyword evidence="7" id="KW-0808">Transferase</keyword>
<dbReference type="InterPro" id="IPR003594">
    <property type="entry name" value="HATPase_dom"/>
</dbReference>
<keyword evidence="11" id="KW-0067">ATP-binding</keyword>
<dbReference type="InterPro" id="IPR011006">
    <property type="entry name" value="CheY-like_superfamily"/>
</dbReference>
<keyword evidence="5" id="KW-1003">Cell membrane</keyword>
<evidence type="ECO:0000313" key="22">
    <source>
        <dbReference type="EMBL" id="GET41202.1"/>
    </source>
</evidence>
<evidence type="ECO:0000259" key="21">
    <source>
        <dbReference type="PROSITE" id="PS50110"/>
    </source>
</evidence>
<dbReference type="CDD" id="cd00082">
    <property type="entry name" value="HisKA"/>
    <property type="match status" value="1"/>
</dbReference>
<dbReference type="Pfam" id="PF02518">
    <property type="entry name" value="HATPase_c"/>
    <property type="match status" value="1"/>
</dbReference>
<dbReference type="Pfam" id="PF05231">
    <property type="entry name" value="MASE1"/>
    <property type="match status" value="1"/>
</dbReference>
<evidence type="ECO:0000256" key="11">
    <source>
        <dbReference type="ARBA" id="ARBA00022840"/>
    </source>
</evidence>
<keyword evidence="12 19" id="KW-1133">Transmembrane helix</keyword>
<keyword evidence="14 19" id="KW-0472">Membrane</keyword>
<dbReference type="EC" id="2.7.13.3" evidence="4"/>
<protein>
    <recommendedName>
        <fullName evidence="16">Circadian input-output histidine kinase CikA</fullName>
        <ecNumber evidence="4">2.7.13.3</ecNumber>
    </recommendedName>
</protein>
<feature type="domain" description="Response regulatory" evidence="21">
    <location>
        <begin position="384"/>
        <end position="500"/>
    </location>
</feature>
<feature type="modified residue" description="4-aspartylphosphate" evidence="17">
    <location>
        <position position="433"/>
    </location>
</feature>
<evidence type="ECO:0000256" key="18">
    <source>
        <dbReference type="SAM" id="Coils"/>
    </source>
</evidence>
<evidence type="ECO:0000313" key="23">
    <source>
        <dbReference type="Proteomes" id="UP001050975"/>
    </source>
</evidence>
<evidence type="ECO:0000256" key="1">
    <source>
        <dbReference type="ARBA" id="ARBA00000085"/>
    </source>
</evidence>
<evidence type="ECO:0000256" key="17">
    <source>
        <dbReference type="PROSITE-ProRule" id="PRU00169"/>
    </source>
</evidence>
<keyword evidence="10" id="KW-0418">Kinase</keyword>
<dbReference type="GO" id="GO:0009927">
    <property type="term" value="F:histidine phosphotransfer kinase activity"/>
    <property type="evidence" value="ECO:0007669"/>
    <property type="project" value="TreeGrafter"/>
</dbReference>
<dbReference type="PROSITE" id="PS50110">
    <property type="entry name" value="RESPONSE_REGULATORY"/>
    <property type="match status" value="1"/>
</dbReference>
<feature type="transmembrane region" description="Helical" evidence="19">
    <location>
        <begin position="69"/>
        <end position="86"/>
    </location>
</feature>
<evidence type="ECO:0000256" key="12">
    <source>
        <dbReference type="ARBA" id="ARBA00022989"/>
    </source>
</evidence>
<keyword evidence="18" id="KW-0175">Coiled coil</keyword>
<reference evidence="22" key="1">
    <citation type="submission" date="2019-10" db="EMBL/GenBank/DDBJ databases">
        <title>Draft genome sequece of Microseira wollei NIES-4236.</title>
        <authorList>
            <person name="Yamaguchi H."/>
            <person name="Suzuki S."/>
            <person name="Kawachi M."/>
        </authorList>
    </citation>
    <scope>NUCLEOTIDE SEQUENCE</scope>
    <source>
        <strain evidence="22">NIES-4236</strain>
    </source>
</reference>
<evidence type="ECO:0000256" key="15">
    <source>
        <dbReference type="ARBA" id="ARBA00023306"/>
    </source>
</evidence>
<dbReference type="FunFam" id="3.30.565.10:FF:000010">
    <property type="entry name" value="Sensor histidine kinase RcsC"/>
    <property type="match status" value="1"/>
</dbReference>
<dbReference type="PANTHER" id="PTHR43047:SF72">
    <property type="entry name" value="OSMOSENSING HISTIDINE PROTEIN KINASE SLN1"/>
    <property type="match status" value="1"/>
</dbReference>
<evidence type="ECO:0000256" key="6">
    <source>
        <dbReference type="ARBA" id="ARBA00022553"/>
    </source>
</evidence>
<dbReference type="CDD" id="cd16922">
    <property type="entry name" value="HATPase_EvgS-ArcB-TorS-like"/>
    <property type="match status" value="1"/>
</dbReference>
<feature type="coiled-coil region" evidence="18">
    <location>
        <begin position="97"/>
        <end position="124"/>
    </location>
</feature>
<dbReference type="CDD" id="cd17546">
    <property type="entry name" value="REC_hyHK_CKI1_RcsC-like"/>
    <property type="match status" value="1"/>
</dbReference>
<evidence type="ECO:0000259" key="20">
    <source>
        <dbReference type="PROSITE" id="PS50109"/>
    </source>
</evidence>
<name>A0AAV3XNQ2_9CYAN</name>
<dbReference type="Pfam" id="PF00512">
    <property type="entry name" value="HisKA"/>
    <property type="match status" value="1"/>
</dbReference>
<keyword evidence="13" id="KW-0902">Two-component regulatory system</keyword>
<evidence type="ECO:0000256" key="10">
    <source>
        <dbReference type="ARBA" id="ARBA00022777"/>
    </source>
</evidence>
<dbReference type="SUPFAM" id="SSF55874">
    <property type="entry name" value="ATPase domain of HSP90 chaperone/DNA topoisomerase II/histidine kinase"/>
    <property type="match status" value="1"/>
</dbReference>
<sequence>MLCAIAICRIAFWGGYPLEYIIIALLIWSAFRFGAPLSTLMVVVVSASAIYGTSHGFGSFYRQSIKESLLLLPSFISVVALTTYILCAAIEDNRIAQAKLRKSKNELELRVEERTAELRQAKVVADQANQAKSEFLANMSHELRTPLNGILGYAQILQNSQNFSQKERKGIDIIYQCGSHLLTLINDILDLSKIAARKMELYPNDFYFSSFLEGVAEICRLKAAPKEIEFNYQPSPQLPSAIHADEKRLRQVLINLLGNAIKFTDRGSVTFKFEVINPIENPLVRFQIEDTGVGISESQLDKIFLPFEQVGNTEKRMEGTGLGLAISQKIVSLMFSTIFEKSQPEKRSIFWFEVELPPALNLEENYKRIEQPSSIIGFEGKKRKILIVDDHWENPSVVVNLLFPLGFEIFEANNGQQGLDKAREIQRDLIISDLRMPGMDGLTMTQHIRESPNLQNVAIVASSASVFDYHQQQALAAGCNDFLPKPIQVAQLLGQLQQHLQLTWIYQTETDYSIKEKSATDSTSEMVFPPGEELVKLYQAAVRCDVNLVEAEAKRIKQLDSKYTAIADKLLARYDEFDVEAIAELLEPYLASN</sequence>
<keyword evidence="15" id="KW-0131">Cell cycle</keyword>
<feature type="transmembrane region" description="Helical" evidence="19">
    <location>
        <begin position="12"/>
        <end position="31"/>
    </location>
</feature>
<dbReference type="InterPro" id="IPR036890">
    <property type="entry name" value="HATPase_C_sf"/>
</dbReference>
<dbReference type="PANTHER" id="PTHR43047">
    <property type="entry name" value="TWO-COMPONENT HISTIDINE PROTEIN KINASE"/>
    <property type="match status" value="1"/>
</dbReference>
<proteinExistence type="inferred from homology"/>
<gene>
    <name evidence="22" type="ORF">MiSe_60140</name>
</gene>
<keyword evidence="6 17" id="KW-0597">Phosphoprotein</keyword>
<dbReference type="InterPro" id="IPR001789">
    <property type="entry name" value="Sig_transdc_resp-reg_receiver"/>
</dbReference>
<evidence type="ECO:0000256" key="14">
    <source>
        <dbReference type="ARBA" id="ARBA00023136"/>
    </source>
</evidence>
<dbReference type="SUPFAM" id="SSF47384">
    <property type="entry name" value="Homodimeric domain of signal transducing histidine kinase"/>
    <property type="match status" value="1"/>
</dbReference>
<dbReference type="InterPro" id="IPR005467">
    <property type="entry name" value="His_kinase_dom"/>
</dbReference>
<dbReference type="SMART" id="SM00387">
    <property type="entry name" value="HATPase_c"/>
    <property type="match status" value="1"/>
</dbReference>
<feature type="domain" description="Histidine kinase" evidence="20">
    <location>
        <begin position="138"/>
        <end position="360"/>
    </location>
</feature>
<dbReference type="Gene3D" id="3.30.565.10">
    <property type="entry name" value="Histidine kinase-like ATPase, C-terminal domain"/>
    <property type="match status" value="1"/>
</dbReference>
<dbReference type="SMART" id="SM00388">
    <property type="entry name" value="HisKA"/>
    <property type="match status" value="1"/>
</dbReference>
<comment type="catalytic activity">
    <reaction evidence="1">
        <text>ATP + protein L-histidine = ADP + protein N-phospho-L-histidine.</text>
        <dbReference type="EC" id="2.7.13.3"/>
    </reaction>
</comment>
<dbReference type="FunFam" id="1.10.287.130:FF:000038">
    <property type="entry name" value="Sensory transduction histidine kinase"/>
    <property type="match status" value="1"/>
</dbReference>
<evidence type="ECO:0000256" key="3">
    <source>
        <dbReference type="ARBA" id="ARBA00006402"/>
    </source>
</evidence>
<evidence type="ECO:0000256" key="7">
    <source>
        <dbReference type="ARBA" id="ARBA00022679"/>
    </source>
</evidence>
<evidence type="ECO:0000256" key="16">
    <source>
        <dbReference type="ARBA" id="ARBA00074306"/>
    </source>
</evidence>
<comment type="caution">
    <text evidence="22">The sequence shown here is derived from an EMBL/GenBank/DDBJ whole genome shotgun (WGS) entry which is preliminary data.</text>
</comment>
<organism evidence="22 23">
    <name type="scientific">Microseira wollei NIES-4236</name>
    <dbReference type="NCBI Taxonomy" id="2530354"/>
    <lineage>
        <taxon>Bacteria</taxon>
        <taxon>Bacillati</taxon>
        <taxon>Cyanobacteriota</taxon>
        <taxon>Cyanophyceae</taxon>
        <taxon>Oscillatoriophycideae</taxon>
        <taxon>Aerosakkonematales</taxon>
        <taxon>Aerosakkonemataceae</taxon>
        <taxon>Microseira</taxon>
    </lineage>
</organism>